<dbReference type="PANTHER" id="PTHR31446:SF29">
    <property type="entry name" value="ACID PHOSPHATASE_VANADIUM-DEPENDENT HALOPEROXIDASE-RELATED PROTEIN"/>
    <property type="match status" value="1"/>
</dbReference>
<organism evidence="2 3">
    <name type="scientific">Endozoicomonas euniceicola</name>
    <dbReference type="NCBI Taxonomy" id="1234143"/>
    <lineage>
        <taxon>Bacteria</taxon>
        <taxon>Pseudomonadati</taxon>
        <taxon>Pseudomonadota</taxon>
        <taxon>Gammaproteobacteria</taxon>
        <taxon>Oceanospirillales</taxon>
        <taxon>Endozoicomonadaceae</taxon>
        <taxon>Endozoicomonas</taxon>
    </lineage>
</organism>
<name>A0ABY6GQV7_9GAMM</name>
<protein>
    <submittedName>
        <fullName evidence="2">Divergent PAP2 family protein</fullName>
    </submittedName>
</protein>
<dbReference type="Proteomes" id="UP001163255">
    <property type="component" value="Chromosome"/>
</dbReference>
<evidence type="ECO:0000313" key="2">
    <source>
        <dbReference type="EMBL" id="UYM14446.1"/>
    </source>
</evidence>
<sequence>MVVCNTMLLESGVFLGNKILDVVFVAWFSAQFYKVISSVLMEGQVNIRRLWDTGGMPSSHSATVTSLATCVGLSEGWGSTEFAMAAIFAMVVMYDAAGIRRAAGKQAGVLNKIIERLTHKIEEKIHDERLKELLGHTPFEVVIGASLGILVGFVMEGYLLA</sequence>
<dbReference type="EMBL" id="CP103300">
    <property type="protein sequence ID" value="UYM14446.1"/>
    <property type="molecule type" value="Genomic_DNA"/>
</dbReference>
<accession>A0ABY6GQV7</accession>
<dbReference type="InterPro" id="IPR003832">
    <property type="entry name" value="DUF212"/>
</dbReference>
<keyword evidence="1" id="KW-1133">Transmembrane helix</keyword>
<reference evidence="2" key="1">
    <citation type="submission" date="2022-10" db="EMBL/GenBank/DDBJ databases">
        <title>Completed Genome Sequence of two octocoral isolated bacterium, Endozoicomonas euniceicola EF212T and Endozoicomonas gorgoniicola PS125T.</title>
        <authorList>
            <person name="Chiou Y.-J."/>
            <person name="Chen Y.-H."/>
        </authorList>
    </citation>
    <scope>NUCLEOTIDE SEQUENCE</scope>
    <source>
        <strain evidence="2">EF212</strain>
    </source>
</reference>
<evidence type="ECO:0000313" key="3">
    <source>
        <dbReference type="Proteomes" id="UP001163255"/>
    </source>
</evidence>
<keyword evidence="1" id="KW-0812">Transmembrane</keyword>
<feature type="transmembrane region" description="Helical" evidence="1">
    <location>
        <begin position="139"/>
        <end position="160"/>
    </location>
</feature>
<keyword evidence="3" id="KW-1185">Reference proteome</keyword>
<gene>
    <name evidence="2" type="ORF">NX720_16295</name>
</gene>
<proteinExistence type="predicted"/>
<dbReference type="RefSeq" id="WP_262595928.1">
    <property type="nucleotide sequence ID" value="NZ_CP103300.1"/>
</dbReference>
<keyword evidence="1" id="KW-0472">Membrane</keyword>
<feature type="transmembrane region" description="Helical" evidence="1">
    <location>
        <begin position="82"/>
        <end position="99"/>
    </location>
</feature>
<dbReference type="PANTHER" id="PTHR31446">
    <property type="entry name" value="ACID PHOSPHATASE/VANADIUM-DEPENDENT HALOPEROXIDASE-RELATED PROTEIN"/>
    <property type="match status" value="1"/>
</dbReference>
<dbReference type="Pfam" id="PF02681">
    <property type="entry name" value="DUF212"/>
    <property type="match status" value="1"/>
</dbReference>
<evidence type="ECO:0000256" key="1">
    <source>
        <dbReference type="SAM" id="Phobius"/>
    </source>
</evidence>